<dbReference type="CDD" id="cd00254">
    <property type="entry name" value="LT-like"/>
    <property type="match status" value="1"/>
</dbReference>
<organism evidence="2 3">
    <name type="scientific">Yersinia proxima</name>
    <dbReference type="NCBI Taxonomy" id="2890316"/>
    <lineage>
        <taxon>Bacteria</taxon>
        <taxon>Pseudomonadati</taxon>
        <taxon>Pseudomonadota</taxon>
        <taxon>Gammaproteobacteria</taxon>
        <taxon>Enterobacterales</taxon>
        <taxon>Yersiniaceae</taxon>
        <taxon>Yersinia</taxon>
    </lineage>
</organism>
<dbReference type="InterPro" id="IPR008258">
    <property type="entry name" value="Transglycosylase_SLT_dom_1"/>
</dbReference>
<evidence type="ECO:0000313" key="2">
    <source>
        <dbReference type="EMBL" id="MFM1346316.1"/>
    </source>
</evidence>
<evidence type="ECO:0000259" key="1">
    <source>
        <dbReference type="Pfam" id="PF01464"/>
    </source>
</evidence>
<dbReference type="EC" id="4.2.2.n1" evidence="2"/>
<keyword evidence="2" id="KW-0456">Lyase</keyword>
<dbReference type="InterPro" id="IPR023346">
    <property type="entry name" value="Lysozyme-like_dom_sf"/>
</dbReference>
<sequence length="60" mass="6713">MVSTYLADLLKDFDGDVNKPVASYNWGQNNVHKHGLGKAPTETRNYLQKIMPDLPAVDPQ</sequence>
<evidence type="ECO:0000313" key="3">
    <source>
        <dbReference type="Proteomes" id="UP001629523"/>
    </source>
</evidence>
<reference evidence="2 3" key="1">
    <citation type="journal article" date="2024" name="Infect. Genet. Evol.">
        <title>Characteristics and comparative genome analysis of Yersinia enterocolitica and related species associated with human infections in Switzerland 2019-2023.</title>
        <authorList>
            <person name="Stevens M.J.A."/>
            <person name="Horlbog J.A."/>
            <person name="Diethelm A."/>
            <person name="Stephan R."/>
            <person name="Nuesch-Inderbinen M."/>
        </authorList>
    </citation>
    <scope>NUCLEOTIDE SEQUENCE [LARGE SCALE GENOMIC DNA]</scope>
    <source>
        <strain evidence="2 3">N20-0302</strain>
    </source>
</reference>
<name>A0ABW9EXG9_9GAMM</name>
<comment type="caution">
    <text evidence="2">The sequence shown here is derived from an EMBL/GenBank/DDBJ whole genome shotgun (WGS) entry which is preliminary data.</text>
</comment>
<dbReference type="Pfam" id="PF01464">
    <property type="entry name" value="SLT"/>
    <property type="match status" value="1"/>
</dbReference>
<feature type="domain" description="Transglycosylase SLT" evidence="1">
    <location>
        <begin position="4"/>
        <end position="39"/>
    </location>
</feature>
<dbReference type="Gene3D" id="1.10.530.10">
    <property type="match status" value="1"/>
</dbReference>
<keyword evidence="3" id="KW-1185">Reference proteome</keyword>
<dbReference type="GO" id="GO:0016829">
    <property type="term" value="F:lyase activity"/>
    <property type="evidence" value="ECO:0007669"/>
    <property type="project" value="UniProtKB-KW"/>
</dbReference>
<accession>A0ABW9EXG9</accession>
<proteinExistence type="predicted"/>
<gene>
    <name evidence="2" type="ORF">WFP14_07085</name>
</gene>
<dbReference type="Proteomes" id="UP001629523">
    <property type="component" value="Unassembled WGS sequence"/>
</dbReference>
<protein>
    <submittedName>
        <fullName evidence="2">Lytic transglycosylase domain-containing protein</fullName>
        <ecNumber evidence="2">4.2.2.n1</ecNumber>
    </submittedName>
</protein>
<dbReference type="SUPFAM" id="SSF53955">
    <property type="entry name" value="Lysozyme-like"/>
    <property type="match status" value="1"/>
</dbReference>
<dbReference type="EMBL" id="JBBEST010000002">
    <property type="protein sequence ID" value="MFM1346316.1"/>
    <property type="molecule type" value="Genomic_DNA"/>
</dbReference>